<evidence type="ECO:0000313" key="3">
    <source>
        <dbReference type="EMBL" id="ORO80947.1"/>
    </source>
</evidence>
<dbReference type="InterPro" id="IPR041229">
    <property type="entry name" value="HEPN_Apea"/>
</dbReference>
<evidence type="ECO:0000259" key="1">
    <source>
        <dbReference type="Pfam" id="PF18739"/>
    </source>
</evidence>
<dbReference type="AlphaFoldDB" id="A0A1X1J6D7"/>
<accession>A0A1X1J6D7</accession>
<feature type="domain" description="ApeA N-terminal" evidence="2">
    <location>
        <begin position="16"/>
        <end position="306"/>
    </location>
</feature>
<comment type="caution">
    <text evidence="3">The sequence shown here is derived from an EMBL/GenBank/DDBJ whole genome shotgun (WGS) entry which is preliminary data.</text>
</comment>
<dbReference type="Proteomes" id="UP000193064">
    <property type="component" value="Unassembled WGS sequence"/>
</dbReference>
<proteinExistence type="predicted"/>
<name>A0A1X1J6D7_STROR</name>
<dbReference type="Pfam" id="PF18862">
    <property type="entry name" value="ApeA_NTD1"/>
    <property type="match status" value="1"/>
</dbReference>
<evidence type="ECO:0000313" key="4">
    <source>
        <dbReference type="Proteomes" id="UP000193064"/>
    </source>
</evidence>
<dbReference type="EMBL" id="NCVA01000041">
    <property type="protein sequence ID" value="ORO80947.1"/>
    <property type="molecule type" value="Genomic_DNA"/>
</dbReference>
<protein>
    <submittedName>
        <fullName evidence="3">Uncharacterized protein</fullName>
    </submittedName>
</protein>
<dbReference type="InterPro" id="IPR041223">
    <property type="entry name" value="ApeA_NTD"/>
</dbReference>
<feature type="domain" description="Apea-like HEPN" evidence="1">
    <location>
        <begin position="337"/>
        <end position="478"/>
    </location>
</feature>
<gene>
    <name evidence="3" type="ORF">B7705_08625</name>
</gene>
<dbReference type="Pfam" id="PF18739">
    <property type="entry name" value="HEPN_Apea"/>
    <property type="match status" value="1"/>
</dbReference>
<sequence length="481" mass="57100">MSKLTYKSYSWDKEFEIKGYFSEDKSKVVDHEANSGILTYSPNEIILEIFGEFSSDDEIITDFGDPIDKIYGFDSHGKLLILESYGSPFGTENIPGFPIRKYRIKNFKIFDIDYQLFPNKNNFKELIVELIDELEDTKVQYYQFSFDHIEDWIGKSIVSAKRDLKQRNFNIAVNISDYQSTEILIKSENLKFEDVAGYTFSYDALSLEQFYKIRLSSSKNEKVSLQKCYEASRRIKQLVEMLSKKPLSFLTIEFLCKKRQDNNWPIIKGKYFVQHSRKSIKWDKHELHKISLNKLGDNFEAIINNWFDKSEQLEFIVRSFTANLHGAPYLEDSFIDSIRNLEVFARNFRGEQRVDISKEEDINKQRVFDFINKNIDDCFKKVFRNRLKYQRQDSDLRKKLLDLFSNVLGKIGKNKLTEASISSIVKKLYDSRNYYIHGDEKSKYKNLVTDFNEMYELRTLCQEVLRFYIFQELGLEYDEEY</sequence>
<evidence type="ECO:0000259" key="2">
    <source>
        <dbReference type="Pfam" id="PF18862"/>
    </source>
</evidence>
<reference evidence="3 4" key="1">
    <citation type="journal article" date="2016" name="Eur. J. Clin. Microbiol. Infect. Dis.">
        <title>Whole genome sequencing as a tool for phylogenetic analysis of clinical strains of Mitis group streptococci.</title>
        <authorList>
            <person name="Rasmussen L.H."/>
            <person name="Dargis R."/>
            <person name="Hojholt K."/>
            <person name="Christensen J.J."/>
            <person name="Skovgaard O."/>
            <person name="Justesen U.S."/>
            <person name="Rosenvinge F.S."/>
            <person name="Moser C."/>
            <person name="Lukjancenko O."/>
            <person name="Rasmussen S."/>
            <person name="Nielsen X.C."/>
        </authorList>
    </citation>
    <scope>NUCLEOTIDE SEQUENCE [LARGE SCALE GENOMIC DNA]</scope>
    <source>
        <strain evidence="3 4">RH_13585_10</strain>
    </source>
</reference>
<dbReference type="RefSeq" id="WP_084949006.1">
    <property type="nucleotide sequence ID" value="NZ_NCVA01000041.1"/>
</dbReference>
<organism evidence="3 4">
    <name type="scientific">Streptococcus oralis subsp. dentisani</name>
    <dbReference type="NCBI Taxonomy" id="1458253"/>
    <lineage>
        <taxon>Bacteria</taxon>
        <taxon>Bacillati</taxon>
        <taxon>Bacillota</taxon>
        <taxon>Bacilli</taxon>
        <taxon>Lactobacillales</taxon>
        <taxon>Streptococcaceae</taxon>
        <taxon>Streptococcus</taxon>
    </lineage>
</organism>